<protein>
    <submittedName>
        <fullName evidence="2">Uncharacterized protein</fullName>
    </submittedName>
</protein>
<keyword evidence="1" id="KW-0472">Membrane</keyword>
<reference evidence="2" key="1">
    <citation type="submission" date="2021-05" db="EMBL/GenBank/DDBJ databases">
        <authorList>
            <person name="Alioto T."/>
            <person name="Alioto T."/>
            <person name="Gomez Garrido J."/>
        </authorList>
    </citation>
    <scope>NUCLEOTIDE SEQUENCE</scope>
</reference>
<feature type="transmembrane region" description="Helical" evidence="1">
    <location>
        <begin position="20"/>
        <end position="42"/>
    </location>
</feature>
<proteinExistence type="predicted"/>
<evidence type="ECO:0000313" key="2">
    <source>
        <dbReference type="EMBL" id="CAG6701638.1"/>
    </source>
</evidence>
<dbReference type="EMBL" id="HBUF01340006">
    <property type="protein sequence ID" value="CAG6701638.1"/>
    <property type="molecule type" value="Transcribed_RNA"/>
</dbReference>
<accession>A0A8D8XLM3</accession>
<keyword evidence="1" id="KW-0812">Transmembrane</keyword>
<feature type="transmembrane region" description="Helical" evidence="1">
    <location>
        <begin position="48"/>
        <end position="71"/>
    </location>
</feature>
<name>A0A8D8XLM3_9HEMI</name>
<keyword evidence="1" id="KW-1133">Transmembrane helix</keyword>
<dbReference type="AlphaFoldDB" id="A0A8D8XLM3"/>
<sequence>MVSTQDSYSPTTHNHTKKYLVFILGYYSHQQNTFFICLSFILYSVCNQYVQCFSLFFFFLMMISASQLSLVKSKLWICKSIFTNMTDFSKRNSIQIKHANKGRYGLSCFSFFFSLHVLLTSIIET</sequence>
<evidence type="ECO:0000256" key="1">
    <source>
        <dbReference type="SAM" id="Phobius"/>
    </source>
</evidence>
<feature type="transmembrane region" description="Helical" evidence="1">
    <location>
        <begin position="104"/>
        <end position="123"/>
    </location>
</feature>
<organism evidence="2">
    <name type="scientific">Cacopsylla melanoneura</name>
    <dbReference type="NCBI Taxonomy" id="428564"/>
    <lineage>
        <taxon>Eukaryota</taxon>
        <taxon>Metazoa</taxon>
        <taxon>Ecdysozoa</taxon>
        <taxon>Arthropoda</taxon>
        <taxon>Hexapoda</taxon>
        <taxon>Insecta</taxon>
        <taxon>Pterygota</taxon>
        <taxon>Neoptera</taxon>
        <taxon>Paraneoptera</taxon>
        <taxon>Hemiptera</taxon>
        <taxon>Sternorrhyncha</taxon>
        <taxon>Psylloidea</taxon>
        <taxon>Psyllidae</taxon>
        <taxon>Psyllinae</taxon>
        <taxon>Cacopsylla</taxon>
    </lineage>
</organism>